<comment type="similarity">
    <text evidence="1">Belongs to the ComF/GntX family.</text>
</comment>
<dbReference type="PANTHER" id="PTHR47505:SF1">
    <property type="entry name" value="DNA UTILIZATION PROTEIN YHGH"/>
    <property type="match status" value="1"/>
</dbReference>
<organism evidence="2 3">
    <name type="scientific">Pedococcus aerophilus</name>
    <dbReference type="NCBI Taxonomy" id="436356"/>
    <lineage>
        <taxon>Bacteria</taxon>
        <taxon>Bacillati</taxon>
        <taxon>Actinomycetota</taxon>
        <taxon>Actinomycetes</taxon>
        <taxon>Micrococcales</taxon>
        <taxon>Intrasporangiaceae</taxon>
        <taxon>Pedococcus</taxon>
    </lineage>
</organism>
<comment type="caution">
    <text evidence="2">The sequence shown here is derived from an EMBL/GenBank/DDBJ whole genome shotgun (WGS) entry which is preliminary data.</text>
</comment>
<name>A0ABN3UVV5_9MICO</name>
<dbReference type="CDD" id="cd06223">
    <property type="entry name" value="PRTases_typeI"/>
    <property type="match status" value="1"/>
</dbReference>
<dbReference type="PANTHER" id="PTHR47505">
    <property type="entry name" value="DNA UTILIZATION PROTEIN YHGH"/>
    <property type="match status" value="1"/>
</dbReference>
<reference evidence="2 3" key="1">
    <citation type="journal article" date="2019" name="Int. J. Syst. Evol. Microbiol.">
        <title>The Global Catalogue of Microorganisms (GCM) 10K type strain sequencing project: providing services to taxonomists for standard genome sequencing and annotation.</title>
        <authorList>
            <consortium name="The Broad Institute Genomics Platform"/>
            <consortium name="The Broad Institute Genome Sequencing Center for Infectious Disease"/>
            <person name="Wu L."/>
            <person name="Ma J."/>
        </authorList>
    </citation>
    <scope>NUCLEOTIDE SEQUENCE [LARGE SCALE GENOMIC DNA]</scope>
    <source>
        <strain evidence="2 3">JCM 16378</strain>
    </source>
</reference>
<sequence length="264" mass="27272">MFDAPAPLVAFLSLAIPQACAVCRADGPGLCGACRVAVAESLWVGGPRRSRPDPEPRDLPPVHTTARFEGALARLVTAYKDDGRRDGGRFLAALLAQAVEASLVGDRRIREALGSNGVSGGVSSRPPVLVVPVPSSAASRRRRGDAPLVRLATLAVRGFGPGEVVVADALRVRRRVADQAGLGAIGRHLNVEHSMEVRPRWAADVGRCACVVVDDVLTTGATLGEAARALRASGTPVVVGAAICATQRRGGRSRPASRAPGGAP</sequence>
<dbReference type="RefSeq" id="WP_344195793.1">
    <property type="nucleotide sequence ID" value="NZ_BAAARN010000005.1"/>
</dbReference>
<dbReference type="EMBL" id="BAAARN010000005">
    <property type="protein sequence ID" value="GAA2739295.1"/>
    <property type="molecule type" value="Genomic_DNA"/>
</dbReference>
<keyword evidence="3" id="KW-1185">Reference proteome</keyword>
<dbReference type="InterPro" id="IPR051910">
    <property type="entry name" value="ComF/GntX_DNA_util-trans"/>
</dbReference>
<gene>
    <name evidence="2" type="ORF">GCM10009867_34770</name>
</gene>
<dbReference type="InterPro" id="IPR000836">
    <property type="entry name" value="PRTase_dom"/>
</dbReference>
<evidence type="ECO:0000256" key="1">
    <source>
        <dbReference type="ARBA" id="ARBA00008007"/>
    </source>
</evidence>
<dbReference type="SUPFAM" id="SSF53271">
    <property type="entry name" value="PRTase-like"/>
    <property type="match status" value="1"/>
</dbReference>
<evidence type="ECO:0000313" key="3">
    <source>
        <dbReference type="Proteomes" id="UP001501326"/>
    </source>
</evidence>
<evidence type="ECO:0008006" key="4">
    <source>
        <dbReference type="Google" id="ProtNLM"/>
    </source>
</evidence>
<proteinExistence type="inferred from homology"/>
<dbReference type="InterPro" id="IPR029057">
    <property type="entry name" value="PRTase-like"/>
</dbReference>
<accession>A0ABN3UVV5</accession>
<dbReference type="Proteomes" id="UP001501326">
    <property type="component" value="Unassembled WGS sequence"/>
</dbReference>
<dbReference type="Gene3D" id="3.40.50.2020">
    <property type="match status" value="1"/>
</dbReference>
<evidence type="ECO:0000313" key="2">
    <source>
        <dbReference type="EMBL" id="GAA2739295.1"/>
    </source>
</evidence>
<protein>
    <recommendedName>
        <fullName evidence="4">ComF family protein</fullName>
    </recommendedName>
</protein>